<sequence>MPTNFTVVPVEARADGAGDEAAERTEEPESPESVDQTSPTPGELGRTCNGTKAEAGPFCCRWAALTRWLAAARAARSGAMGRGQKGQLVSAWLGGVTRDRERILGLVVCWPCSFSFLNSVLCSLLEAPAAYLPVGLTQSALGARFPPLCMA</sequence>
<evidence type="ECO:0000313" key="2">
    <source>
        <dbReference type="Ensembl" id="ENSMUSP00000152846.2"/>
    </source>
</evidence>
<dbReference type="GeneTree" id="ENSGT00940000157657"/>
<dbReference type="Proteomes" id="UP000000589">
    <property type="component" value="Chromosome 13"/>
</dbReference>
<feature type="region of interest" description="Disordered" evidence="1">
    <location>
        <begin position="1"/>
        <end position="49"/>
    </location>
</feature>
<dbReference type="MGI" id="MGI:1342283">
    <property type="gene designation" value="Slc12a7"/>
</dbReference>
<evidence type="ECO:0000256" key="1">
    <source>
        <dbReference type="SAM" id="MobiDB-lite"/>
    </source>
</evidence>
<reference evidence="2" key="3">
    <citation type="submission" date="2025-08" db="UniProtKB">
        <authorList>
            <consortium name="Ensembl"/>
        </authorList>
    </citation>
    <scope>IDENTIFICATION</scope>
    <source>
        <strain evidence="2">C57BL/6J</strain>
    </source>
</reference>
<dbReference type="VEuPathDB" id="HostDB:ENSMUSG00000017756"/>
<dbReference type="ProteomicsDB" id="322482"/>
<organism evidence="2 4">
    <name type="scientific">Mus musculus</name>
    <name type="common">Mouse</name>
    <dbReference type="NCBI Taxonomy" id="10090"/>
    <lineage>
        <taxon>Eukaryota</taxon>
        <taxon>Metazoa</taxon>
        <taxon>Chordata</taxon>
        <taxon>Craniata</taxon>
        <taxon>Vertebrata</taxon>
        <taxon>Euteleostomi</taxon>
        <taxon>Mammalia</taxon>
        <taxon>Eutheria</taxon>
        <taxon>Euarchontoglires</taxon>
        <taxon>Glires</taxon>
        <taxon>Rodentia</taxon>
        <taxon>Myomorpha</taxon>
        <taxon>Muroidea</taxon>
        <taxon>Muridae</taxon>
        <taxon>Murinae</taxon>
        <taxon>Mus</taxon>
        <taxon>Mus</taxon>
    </lineage>
</organism>
<evidence type="ECO:0007829" key="6">
    <source>
        <dbReference type="ProteomicsDB" id="A0A1Y7VMP9"/>
    </source>
</evidence>
<reference evidence="2 4" key="2">
    <citation type="journal article" date="2011" name="PLoS Biol.">
        <title>Modernizing reference genome assemblies.</title>
        <authorList>
            <person name="Church D.M."/>
            <person name="Schneider V.A."/>
            <person name="Graves T."/>
            <person name="Auger K."/>
            <person name="Cunningham F."/>
            <person name="Bouk N."/>
            <person name="Chen H.C."/>
            <person name="Agarwala R."/>
            <person name="McLaren W.M."/>
            <person name="Ritchie G.R."/>
            <person name="Albracht D."/>
            <person name="Kremitzki M."/>
            <person name="Rock S."/>
            <person name="Kotkiewicz H."/>
            <person name="Kremitzki C."/>
            <person name="Wollam A."/>
            <person name="Trani L."/>
            <person name="Fulton L."/>
            <person name="Fulton R."/>
            <person name="Matthews L."/>
            <person name="Whitehead S."/>
            <person name="Chow W."/>
            <person name="Torrance J."/>
            <person name="Dunn M."/>
            <person name="Harden G."/>
            <person name="Threadgold G."/>
            <person name="Wood J."/>
            <person name="Collins J."/>
            <person name="Heath P."/>
            <person name="Griffiths G."/>
            <person name="Pelan S."/>
            <person name="Grafham D."/>
            <person name="Eichler E.E."/>
            <person name="Weinstock G."/>
            <person name="Mardis E.R."/>
            <person name="Wilson R.K."/>
            <person name="Howe K."/>
            <person name="Flicek P."/>
            <person name="Hubbard T."/>
        </authorList>
    </citation>
    <scope>NUCLEOTIDE SEQUENCE [LARGE SCALE GENOMIC DNA]</scope>
    <source>
        <strain evidence="2 4">C57BL/6J</strain>
    </source>
</reference>
<dbReference type="AlphaFoldDB" id="A0A1Y7VMP9"/>
<dbReference type="Ensembl" id="ENSMUST00000220535.2">
    <property type="protein sequence ID" value="ENSMUSP00000152846.2"/>
    <property type="gene ID" value="ENSMUSG00000017756.10"/>
</dbReference>
<dbReference type="Bgee" id="ENSMUSG00000017756">
    <property type="expression patterns" value="Expressed in vestibular membrane of cochlear duct and 221 other cell types or tissues"/>
</dbReference>
<reference evidence="2 4" key="1">
    <citation type="journal article" date="2009" name="PLoS Biol.">
        <title>Lineage-specific biology revealed by a finished genome assembly of the mouse.</title>
        <authorList>
            <consortium name="Mouse Genome Sequencing Consortium"/>
            <person name="Church D.M."/>
            <person name="Goodstadt L."/>
            <person name="Hillier L.W."/>
            <person name="Zody M.C."/>
            <person name="Goldstein S."/>
            <person name="She X."/>
            <person name="Bult C.J."/>
            <person name="Agarwala R."/>
            <person name="Cherry J.L."/>
            <person name="DiCuccio M."/>
            <person name="Hlavina W."/>
            <person name="Kapustin Y."/>
            <person name="Meric P."/>
            <person name="Maglott D."/>
            <person name="Birtle Z."/>
            <person name="Marques A.C."/>
            <person name="Graves T."/>
            <person name="Zhou S."/>
            <person name="Teague B."/>
            <person name="Potamousis K."/>
            <person name="Churas C."/>
            <person name="Place M."/>
            <person name="Herschleb J."/>
            <person name="Runnheim R."/>
            <person name="Forrest D."/>
            <person name="Amos-Landgraf J."/>
            <person name="Schwartz D.C."/>
            <person name="Cheng Z."/>
            <person name="Lindblad-Toh K."/>
            <person name="Eichler E.E."/>
            <person name="Ponting C.P."/>
        </authorList>
    </citation>
    <scope>NUCLEOTIDE SEQUENCE [LARGE SCALE GENOMIC DNA]</scope>
    <source>
        <strain evidence="2 4">C57BL/6J</strain>
    </source>
</reference>
<evidence type="ECO:0007829" key="5">
    <source>
        <dbReference type="PeptideAtlas" id="A0A1Y7VMP9"/>
    </source>
</evidence>
<protein>
    <submittedName>
        <fullName evidence="2">Solute carrier family 12, member 7</fullName>
    </submittedName>
</protein>
<proteinExistence type="evidence at protein level"/>
<feature type="compositionally biased region" description="Basic and acidic residues" evidence="1">
    <location>
        <begin position="12"/>
        <end position="27"/>
    </location>
</feature>
<dbReference type="Antibodypedia" id="22300">
    <property type="antibodies" value="225 antibodies from 30 providers"/>
</dbReference>
<evidence type="ECO:0000313" key="3">
    <source>
        <dbReference type="MGI" id="MGI:1342283"/>
    </source>
</evidence>
<gene>
    <name evidence="2 3" type="primary">Slc12a7</name>
</gene>
<dbReference type="AGR" id="MGI:1342283"/>
<reference evidence="2" key="4">
    <citation type="submission" date="2025-09" db="UniProtKB">
        <authorList>
            <consortium name="Ensembl"/>
        </authorList>
    </citation>
    <scope>IDENTIFICATION</scope>
    <source>
        <strain evidence="2">C57BL/6J</strain>
    </source>
</reference>
<dbReference type="Ensembl" id="ENSMUST00000220535.2">
    <property type="protein sequence ID" value="ENSMUSP00000152846.2"/>
    <property type="gene ID" value="ENSMUSG00000017756.11"/>
</dbReference>
<keyword evidence="4" id="KW-1185">Reference proteome</keyword>
<evidence type="ECO:0000313" key="4">
    <source>
        <dbReference type="Proteomes" id="UP000000589"/>
    </source>
</evidence>
<accession>A0A1Y7VMP9</accession>
<name>A0A1Y7VMP9_MOUSE</name>
<keyword evidence="5 6" id="KW-1267">Proteomics identification</keyword>
<dbReference type="ExpressionAtlas" id="A0A1Y7VMP9">
    <property type="expression patterns" value="baseline and differential"/>
</dbReference>